<feature type="transmembrane region" description="Helical" evidence="1">
    <location>
        <begin position="141"/>
        <end position="159"/>
    </location>
</feature>
<feature type="transmembrane region" description="Helical" evidence="1">
    <location>
        <begin position="59"/>
        <end position="79"/>
    </location>
</feature>
<dbReference type="RefSeq" id="WP_257821286.1">
    <property type="nucleotide sequence ID" value="NZ_JABXYM010000001.1"/>
</dbReference>
<sequence>MEERNNIIINEIKKWQENKLLPDTYCQFLLQLYTEGEAPASDDGKTVKRSFIFRYLTKAFLSLMVMIGIFVLVLVMIYFTQVSPGVQVIFLFIFLMISLVGAIFYNKRNMLVSHLYVILAAFISFVFIIASANLMAPENTLYLAIGIITLCCIWIITGWRFKYHYLYIAGGTGILLFIALIILGRI</sequence>
<dbReference type="EMBL" id="JABXYM010000001">
    <property type="protein sequence ID" value="MCR6096768.1"/>
    <property type="molecule type" value="Genomic_DNA"/>
</dbReference>
<organism evidence="2 3">
    <name type="scientific">Salipaludibacillus agaradhaerens</name>
    <name type="common">Bacillus agaradhaerens</name>
    <dbReference type="NCBI Taxonomy" id="76935"/>
    <lineage>
        <taxon>Bacteria</taxon>
        <taxon>Bacillati</taxon>
        <taxon>Bacillota</taxon>
        <taxon>Bacilli</taxon>
        <taxon>Bacillales</taxon>
        <taxon>Bacillaceae</taxon>
    </lineage>
</organism>
<feature type="transmembrane region" description="Helical" evidence="1">
    <location>
        <begin position="116"/>
        <end position="135"/>
    </location>
</feature>
<evidence type="ECO:0000313" key="2">
    <source>
        <dbReference type="EMBL" id="MCR6096768.1"/>
    </source>
</evidence>
<proteinExistence type="predicted"/>
<protein>
    <submittedName>
        <fullName evidence="2">Uncharacterized protein</fullName>
    </submittedName>
</protein>
<dbReference type="AlphaFoldDB" id="A0A9Q4FZG2"/>
<evidence type="ECO:0000256" key="1">
    <source>
        <dbReference type="SAM" id="Phobius"/>
    </source>
</evidence>
<reference evidence="2" key="1">
    <citation type="submission" date="2020-06" db="EMBL/GenBank/DDBJ databases">
        <title>Insight into the genomes of haloalkaliphilic bacilli from Kenyan soda lakes.</title>
        <authorList>
            <person name="Mwirichia R."/>
            <person name="Villamizar G.C."/>
            <person name="Poehlein A."/>
            <person name="Mugweru J."/>
            <person name="Kipnyargis A."/>
            <person name="Kiplimo D."/>
            <person name="Orwa P."/>
            <person name="Daniel R."/>
        </authorList>
    </citation>
    <scope>NUCLEOTIDE SEQUENCE</scope>
    <source>
        <strain evidence="2">B1096_S55</strain>
    </source>
</reference>
<feature type="transmembrane region" description="Helical" evidence="1">
    <location>
        <begin position="85"/>
        <end position="104"/>
    </location>
</feature>
<keyword evidence="1" id="KW-0472">Membrane</keyword>
<name>A0A9Q4FZG2_SALAG</name>
<comment type="caution">
    <text evidence="2">The sequence shown here is derived from an EMBL/GenBank/DDBJ whole genome shotgun (WGS) entry which is preliminary data.</text>
</comment>
<feature type="transmembrane region" description="Helical" evidence="1">
    <location>
        <begin position="166"/>
        <end position="184"/>
    </location>
</feature>
<evidence type="ECO:0000313" key="3">
    <source>
        <dbReference type="Proteomes" id="UP001057753"/>
    </source>
</evidence>
<keyword evidence="1" id="KW-1133">Transmembrane helix</keyword>
<accession>A0A9Q4FZG2</accession>
<keyword evidence="1" id="KW-0812">Transmembrane</keyword>
<gene>
    <name evidence="2" type="ORF">HXA33_09395</name>
</gene>
<dbReference type="Proteomes" id="UP001057753">
    <property type="component" value="Unassembled WGS sequence"/>
</dbReference>
<keyword evidence="3" id="KW-1185">Reference proteome</keyword>